<reference evidence="1" key="2">
    <citation type="submission" date="2024-02" db="EMBL/GenBank/DDBJ databases">
        <title>The Genome Sequence of Enterococcus diestrammenae JM9A.</title>
        <authorList>
            <person name="Earl A."/>
            <person name="Manson A."/>
            <person name="Gilmore M."/>
            <person name="Sanders J."/>
            <person name="Shea T."/>
            <person name="Howe W."/>
            <person name="Livny J."/>
            <person name="Cuomo C."/>
            <person name="Neafsey D."/>
            <person name="Birren B."/>
        </authorList>
    </citation>
    <scope>NUCLEOTIDE SEQUENCE</scope>
    <source>
        <strain evidence="1">JM9A</strain>
    </source>
</reference>
<sequence length="305" mass="33987">MAHYLRGIVFGALLTGATLSSGWYAWQQIQENQTLQQTQLTTKAALGPKTETPQMVASKAVDYAFTNKKMYLTFDFGKNWQQVPATMEEFFGGDFSGQPQNQLLPDTYQMTITRAGLLIVKDHKNLVWLETTDQGQTWQESVIFKDISGIRNYKINFLNKGFVAAFVTGGRVMGQEGYQIATSHDDGQTWITAQAKGLDAGPLMTDAGFLDEKLAFFARKTELLVSQDGGKTFTPSTIQVPERYHNIFIWPEIPTKDSKKLSLLVNQGDAGDYRGGLVKGLFESEDNGLTFHFVAEVQPEEENVG</sequence>
<keyword evidence="2" id="KW-1185">Reference proteome</keyword>
<gene>
    <name evidence="1" type="ORF">BAU18_001503</name>
</gene>
<comment type="caution">
    <text evidence="1">The sequence shown here is derived from an EMBL/GenBank/DDBJ whole genome shotgun (WGS) entry which is preliminary data.</text>
</comment>
<reference evidence="1" key="1">
    <citation type="submission" date="2016-06" db="EMBL/GenBank/DDBJ databases">
        <authorList>
            <person name="Van Tyne D."/>
        </authorList>
    </citation>
    <scope>NUCLEOTIDE SEQUENCE</scope>
    <source>
        <strain evidence="1">JM9A</strain>
    </source>
</reference>
<dbReference type="EMBL" id="MAEI02000001">
    <property type="protein sequence ID" value="MEO1781910.1"/>
    <property type="molecule type" value="Genomic_DNA"/>
</dbReference>
<dbReference type="SUPFAM" id="SSF50939">
    <property type="entry name" value="Sialidases"/>
    <property type="match status" value="1"/>
</dbReference>
<dbReference type="InterPro" id="IPR036278">
    <property type="entry name" value="Sialidase_sf"/>
</dbReference>
<dbReference type="Proteomes" id="UP001429357">
    <property type="component" value="Unassembled WGS sequence"/>
</dbReference>
<dbReference type="RefSeq" id="WP_161869205.1">
    <property type="nucleotide sequence ID" value="NZ_MAEI02000001.1"/>
</dbReference>
<evidence type="ECO:0000313" key="2">
    <source>
        <dbReference type="Proteomes" id="UP001429357"/>
    </source>
</evidence>
<protein>
    <recommendedName>
        <fullName evidence="3">Oxidoreductase</fullName>
    </recommendedName>
</protein>
<proteinExistence type="predicted"/>
<accession>A0ABV0F1I2</accession>
<evidence type="ECO:0008006" key="3">
    <source>
        <dbReference type="Google" id="ProtNLM"/>
    </source>
</evidence>
<name>A0ABV0F1I2_9ENTE</name>
<dbReference type="Gene3D" id="2.130.10.10">
    <property type="entry name" value="YVTN repeat-like/Quinoprotein amine dehydrogenase"/>
    <property type="match status" value="1"/>
</dbReference>
<organism evidence="1 2">
    <name type="scientific">Enterococcus diestrammenae</name>
    <dbReference type="NCBI Taxonomy" id="1155073"/>
    <lineage>
        <taxon>Bacteria</taxon>
        <taxon>Bacillati</taxon>
        <taxon>Bacillota</taxon>
        <taxon>Bacilli</taxon>
        <taxon>Lactobacillales</taxon>
        <taxon>Enterococcaceae</taxon>
        <taxon>Enterococcus</taxon>
    </lineage>
</organism>
<dbReference type="InterPro" id="IPR015943">
    <property type="entry name" value="WD40/YVTN_repeat-like_dom_sf"/>
</dbReference>
<dbReference type="CDD" id="cd15482">
    <property type="entry name" value="Sialidase_non-viral"/>
    <property type="match status" value="1"/>
</dbReference>
<evidence type="ECO:0000313" key="1">
    <source>
        <dbReference type="EMBL" id="MEO1781910.1"/>
    </source>
</evidence>